<feature type="domain" description="PD-(D/E)XK endonuclease-like" evidence="1">
    <location>
        <begin position="43"/>
        <end position="225"/>
    </location>
</feature>
<protein>
    <recommendedName>
        <fullName evidence="1">PD-(D/E)XK endonuclease-like domain-containing protein</fullName>
    </recommendedName>
</protein>
<accession>X0ZQK8</accession>
<evidence type="ECO:0000313" key="2">
    <source>
        <dbReference type="EMBL" id="GAG71644.1"/>
    </source>
</evidence>
<dbReference type="InterPro" id="IPR011604">
    <property type="entry name" value="PDDEXK-like_dom_sf"/>
</dbReference>
<dbReference type="SUPFAM" id="SSF52980">
    <property type="entry name" value="Restriction endonuclease-like"/>
    <property type="match status" value="1"/>
</dbReference>
<dbReference type="EMBL" id="BART01001614">
    <property type="protein sequence ID" value="GAG71644.1"/>
    <property type="molecule type" value="Genomic_DNA"/>
</dbReference>
<proteinExistence type="predicted"/>
<dbReference type="InterPro" id="IPR011335">
    <property type="entry name" value="Restrct_endonuc-II-like"/>
</dbReference>
<dbReference type="Gene3D" id="3.90.320.10">
    <property type="match status" value="1"/>
</dbReference>
<gene>
    <name evidence="2" type="ORF">S01H4_05533</name>
</gene>
<dbReference type="Pfam" id="PF12705">
    <property type="entry name" value="PDDEXK_1"/>
    <property type="match status" value="1"/>
</dbReference>
<dbReference type="AlphaFoldDB" id="X0ZQK8"/>
<evidence type="ECO:0000259" key="1">
    <source>
        <dbReference type="Pfam" id="PF12705"/>
    </source>
</evidence>
<organism evidence="2">
    <name type="scientific">marine sediment metagenome</name>
    <dbReference type="NCBI Taxonomy" id="412755"/>
    <lineage>
        <taxon>unclassified sequences</taxon>
        <taxon>metagenomes</taxon>
        <taxon>ecological metagenomes</taxon>
    </lineage>
</organism>
<reference evidence="2" key="1">
    <citation type="journal article" date="2014" name="Front. Microbiol.">
        <title>High frequency of phylogenetically diverse reductive dehalogenase-homologous genes in deep subseafloor sedimentary metagenomes.</title>
        <authorList>
            <person name="Kawai M."/>
            <person name="Futagami T."/>
            <person name="Toyoda A."/>
            <person name="Takaki Y."/>
            <person name="Nishi S."/>
            <person name="Hori S."/>
            <person name="Arai W."/>
            <person name="Tsubouchi T."/>
            <person name="Morono Y."/>
            <person name="Uchiyama I."/>
            <person name="Ito T."/>
            <person name="Fujiyama A."/>
            <person name="Inagaki F."/>
            <person name="Takami H."/>
        </authorList>
    </citation>
    <scope>NUCLEOTIDE SEQUENCE</scope>
    <source>
        <strain evidence="2">Expedition CK06-06</strain>
    </source>
</reference>
<dbReference type="InterPro" id="IPR038726">
    <property type="entry name" value="PDDEXK_AddAB-type"/>
</dbReference>
<comment type="caution">
    <text evidence="2">The sequence shown here is derived from an EMBL/GenBank/DDBJ whole genome shotgun (WGS) entry which is preliminary data.</text>
</comment>
<name>X0ZQK8_9ZZZZ</name>
<sequence length="256" mass="30965">MGRDFYDVIFLFSKANPNYNFLREKMKLKEKDDIKEIKKKLLLKYKFNYIDKIKREEEGIEAFLGSCFHEVMEKIYKDLPFRKYSLDELLAFYEDNWDKKYHDKIIIADNEREAKDYKEIGKKFIEDYYKRYYPFNQGKVLGIERWVIINLDDKGEYKLKGIIDRLDQTKDGTYEIHDYKTSKSLPEQSKMDEDRQLALYQIGVQSMWNDVGSVELVWHYVTFDKEIRSKRTEEELDEGSHYSICRKYRGRSGGRK</sequence>